<keyword evidence="2" id="KW-1185">Reference proteome</keyword>
<gene>
    <name evidence="1" type="ORF">GCM10009836_23390</name>
</gene>
<dbReference type="RefSeq" id="WP_344415434.1">
    <property type="nucleotide sequence ID" value="NZ_BAAAQK010000005.1"/>
</dbReference>
<evidence type="ECO:0000313" key="1">
    <source>
        <dbReference type="EMBL" id="GAA1843343.1"/>
    </source>
</evidence>
<name>A0ABN2MZC6_9PSEU</name>
<reference evidence="1 2" key="1">
    <citation type="journal article" date="2019" name="Int. J. Syst. Evol. Microbiol.">
        <title>The Global Catalogue of Microorganisms (GCM) 10K type strain sequencing project: providing services to taxonomists for standard genome sequencing and annotation.</title>
        <authorList>
            <consortium name="The Broad Institute Genomics Platform"/>
            <consortium name="The Broad Institute Genome Sequencing Center for Infectious Disease"/>
            <person name="Wu L."/>
            <person name="Ma J."/>
        </authorList>
    </citation>
    <scope>NUCLEOTIDE SEQUENCE [LARGE SCALE GENOMIC DNA]</scope>
    <source>
        <strain evidence="1 2">JCM 16009</strain>
    </source>
</reference>
<proteinExistence type="predicted"/>
<evidence type="ECO:0000313" key="2">
    <source>
        <dbReference type="Proteomes" id="UP001500449"/>
    </source>
</evidence>
<dbReference type="EMBL" id="BAAAQK010000005">
    <property type="protein sequence ID" value="GAA1843343.1"/>
    <property type="molecule type" value="Genomic_DNA"/>
</dbReference>
<protein>
    <submittedName>
        <fullName evidence="1">Uncharacterized protein</fullName>
    </submittedName>
</protein>
<dbReference type="Proteomes" id="UP001500449">
    <property type="component" value="Unassembled WGS sequence"/>
</dbReference>
<accession>A0ABN2MZC6</accession>
<comment type="caution">
    <text evidence="1">The sequence shown here is derived from an EMBL/GenBank/DDBJ whole genome shotgun (WGS) entry which is preliminary data.</text>
</comment>
<sequence length="72" mass="7643">MEITTIATGMPGSVHVRAFGVLGSPSALLRPRGGWRAIGHGKQARYVPAGVTVDDNWTGVSVPGRQLCRDRT</sequence>
<organism evidence="1 2">
    <name type="scientific">Pseudonocardia ailaonensis</name>
    <dbReference type="NCBI Taxonomy" id="367279"/>
    <lineage>
        <taxon>Bacteria</taxon>
        <taxon>Bacillati</taxon>
        <taxon>Actinomycetota</taxon>
        <taxon>Actinomycetes</taxon>
        <taxon>Pseudonocardiales</taxon>
        <taxon>Pseudonocardiaceae</taxon>
        <taxon>Pseudonocardia</taxon>
    </lineage>
</organism>